<reference evidence="9" key="1">
    <citation type="submission" date="2016-10" db="EMBL/GenBank/DDBJ databases">
        <authorList>
            <person name="Varghese N."/>
            <person name="Submissions S."/>
        </authorList>
    </citation>
    <scope>NUCLEOTIDE SEQUENCE [LARGE SCALE GENOMIC DNA]</scope>
    <source>
        <strain evidence="9">CGMCC 1.6963</strain>
    </source>
</reference>
<evidence type="ECO:0000256" key="5">
    <source>
        <dbReference type="ARBA" id="ARBA00022842"/>
    </source>
</evidence>
<accession>A0A1H9WHE5</accession>
<evidence type="ECO:0000256" key="3">
    <source>
        <dbReference type="ARBA" id="ARBA00022723"/>
    </source>
</evidence>
<dbReference type="SUPFAM" id="SSF55811">
    <property type="entry name" value="Nudix"/>
    <property type="match status" value="1"/>
</dbReference>
<gene>
    <name evidence="8" type="ORF">SAMN05216199_2918</name>
</gene>
<protein>
    <recommendedName>
        <fullName evidence="7">Nudix hydrolase domain-containing protein</fullName>
    </recommendedName>
</protein>
<dbReference type="InterPro" id="IPR015797">
    <property type="entry name" value="NUDIX_hydrolase-like_dom_sf"/>
</dbReference>
<keyword evidence="4" id="KW-0378">Hydrolase</keyword>
<dbReference type="GO" id="GO:0016818">
    <property type="term" value="F:hydrolase activity, acting on acid anhydrides, in phosphorus-containing anhydrides"/>
    <property type="evidence" value="ECO:0007669"/>
    <property type="project" value="InterPro"/>
</dbReference>
<organism evidence="8 9">
    <name type="scientific">Pedococcus cremeus</name>
    <dbReference type="NCBI Taxonomy" id="587636"/>
    <lineage>
        <taxon>Bacteria</taxon>
        <taxon>Bacillati</taxon>
        <taxon>Actinomycetota</taxon>
        <taxon>Actinomycetes</taxon>
        <taxon>Micrococcales</taxon>
        <taxon>Intrasporangiaceae</taxon>
        <taxon>Pedococcus</taxon>
    </lineage>
</organism>
<dbReference type="InterPro" id="IPR000086">
    <property type="entry name" value="NUDIX_hydrolase_dom"/>
</dbReference>
<evidence type="ECO:0000256" key="4">
    <source>
        <dbReference type="ARBA" id="ARBA00022801"/>
    </source>
</evidence>
<comment type="cofactor">
    <cofactor evidence="1">
        <name>Mn(2+)</name>
        <dbReference type="ChEBI" id="CHEBI:29035"/>
    </cofactor>
</comment>
<proteinExistence type="predicted"/>
<evidence type="ECO:0000259" key="7">
    <source>
        <dbReference type="PROSITE" id="PS51462"/>
    </source>
</evidence>
<keyword evidence="9" id="KW-1185">Reference proteome</keyword>
<dbReference type="PROSITE" id="PS51462">
    <property type="entry name" value="NUDIX"/>
    <property type="match status" value="1"/>
</dbReference>
<dbReference type="EMBL" id="FOHB01000005">
    <property type="protein sequence ID" value="SES33372.1"/>
    <property type="molecule type" value="Genomic_DNA"/>
</dbReference>
<evidence type="ECO:0000313" key="8">
    <source>
        <dbReference type="EMBL" id="SES33372.1"/>
    </source>
</evidence>
<name>A0A1H9WHE5_9MICO</name>
<evidence type="ECO:0000256" key="1">
    <source>
        <dbReference type="ARBA" id="ARBA00001936"/>
    </source>
</evidence>
<sequence>MIRDFPVASVLREHADAWQAGGEPARPRPAATVMFVRDGAAGLEVFMLRRVAAMAFAPRTMVFPGGGVDPRDADPRLPWAGPSPAEWAERLQTDEATARELVTAAVREVFEECGVLLAGPSDDTVLADVATPHWHEQRQGLLDRSHSLAEVLIAHDLVLRSDLLTYRAHWITPVFEPRRYDTRFFAAAVPQGQAADDRTSEADVADWVAAADLLEAHRRGEALMLPPTVVCVEEVAAAASAAAFIAEQPPVAAVTPVLTETPDGLVMRADLPR</sequence>
<evidence type="ECO:0000313" key="9">
    <source>
        <dbReference type="Proteomes" id="UP000199019"/>
    </source>
</evidence>
<dbReference type="Proteomes" id="UP000199019">
    <property type="component" value="Unassembled WGS sequence"/>
</dbReference>
<evidence type="ECO:0000256" key="6">
    <source>
        <dbReference type="ARBA" id="ARBA00023211"/>
    </source>
</evidence>
<dbReference type="PANTHER" id="PTHR12318">
    <property type="entry name" value="TESTOSTERONE-REGULATED PROTEIN RP2"/>
    <property type="match status" value="1"/>
</dbReference>
<dbReference type="CDD" id="cd18870">
    <property type="entry name" value="NUDIX_AcylCoAdiphos_Nudt19"/>
    <property type="match status" value="1"/>
</dbReference>
<dbReference type="STRING" id="587636.SAMN05216199_2918"/>
<comment type="cofactor">
    <cofactor evidence="2">
        <name>Mg(2+)</name>
        <dbReference type="ChEBI" id="CHEBI:18420"/>
    </cofactor>
</comment>
<keyword evidence="5" id="KW-0460">Magnesium</keyword>
<keyword evidence="6" id="KW-0464">Manganese</keyword>
<dbReference type="Gene3D" id="3.90.79.10">
    <property type="entry name" value="Nucleoside Triphosphate Pyrophosphohydrolase"/>
    <property type="match status" value="1"/>
</dbReference>
<evidence type="ECO:0000256" key="2">
    <source>
        <dbReference type="ARBA" id="ARBA00001946"/>
    </source>
</evidence>
<dbReference type="InterPro" id="IPR039121">
    <property type="entry name" value="NUDT19"/>
</dbReference>
<dbReference type="AlphaFoldDB" id="A0A1H9WHE5"/>
<dbReference type="RefSeq" id="WP_245735804.1">
    <property type="nucleotide sequence ID" value="NZ_FOHB01000005.1"/>
</dbReference>
<dbReference type="GO" id="GO:0046872">
    <property type="term" value="F:metal ion binding"/>
    <property type="evidence" value="ECO:0007669"/>
    <property type="project" value="UniProtKB-KW"/>
</dbReference>
<keyword evidence="3" id="KW-0479">Metal-binding</keyword>
<feature type="domain" description="Nudix hydrolase" evidence="7">
    <location>
        <begin position="26"/>
        <end position="230"/>
    </location>
</feature>
<dbReference type="PANTHER" id="PTHR12318:SF0">
    <property type="entry name" value="ACYL-COENZYME A DIPHOSPHATASE NUDT19"/>
    <property type="match status" value="1"/>
</dbReference>